<evidence type="ECO:0000256" key="2">
    <source>
        <dbReference type="ARBA" id="ARBA00022695"/>
    </source>
</evidence>
<sequence length="347" mass="38976">MAQLQSQFTDFHDDIKLGTYEENETLRMARDDALAALRAGLRRLEGEREKKLPTIVETFGQGSYAMRTGILPLRDGDYDIDVAVVFAPPPGETLDDPVALKVLVRDALKGYARNVRIRQPCVTIERAQYHVDFAVYRQGILGGLDLARGKEHSLPAHVRWEPSDPRGLTKRMQAFYEEEERAQQRRVVRYLKRWRNVRLPDERIPGIALTLAVLACFRPVAVPRPWGQPPLEDDLAALLTVVEGMLGAFREVLEGETHTRVRRLVLRLPVQPGTDVLAQRTARQMQTFHDRLSELRAALLQAQKLLDPTQACAVLADHFGAAFPIPTQAQTSVVTSRAPVIRSGNQG</sequence>
<evidence type="ECO:0000256" key="7">
    <source>
        <dbReference type="ARBA" id="ARBA00023080"/>
    </source>
</evidence>
<proteinExistence type="predicted"/>
<comment type="caution">
    <text evidence="12">The sequence shown here is derived from an EMBL/GenBank/DDBJ whole genome shotgun (WGS) entry which is preliminary data.</text>
</comment>
<keyword evidence="3" id="KW-0479">Metal-binding</keyword>
<keyword evidence="13" id="KW-1185">Reference proteome</keyword>
<dbReference type="InterPro" id="IPR048445">
    <property type="entry name" value="DncV-like_NTFase"/>
</dbReference>
<dbReference type="AlphaFoldDB" id="A0A7W8GCR0"/>
<reference evidence="12 13" key="1">
    <citation type="submission" date="2020-08" db="EMBL/GenBank/DDBJ databases">
        <title>Genomic Encyclopedia of Type Strains, Phase IV (KMG-IV): sequencing the most valuable type-strain genomes for metagenomic binning, comparative biology and taxonomic classification.</title>
        <authorList>
            <person name="Goeker M."/>
        </authorList>
    </citation>
    <scope>NUCLEOTIDE SEQUENCE [LARGE SCALE GENOMIC DNA]</scope>
    <source>
        <strain evidence="12 13">DSM 101791</strain>
    </source>
</reference>
<keyword evidence="4" id="KW-0547">Nucleotide-binding</keyword>
<protein>
    <recommendedName>
        <fullName evidence="9">Cyclic GMP-AMP synthase</fullName>
    </recommendedName>
</protein>
<keyword evidence="5" id="KW-0067">ATP-binding</keyword>
<gene>
    <name evidence="12" type="ORF">HNQ09_000390</name>
</gene>
<keyword evidence="8" id="KW-0051">Antiviral defense</keyword>
<dbReference type="GO" id="GO:0009117">
    <property type="term" value="P:nucleotide metabolic process"/>
    <property type="evidence" value="ECO:0007669"/>
    <property type="project" value="UniProtKB-KW"/>
</dbReference>
<dbReference type="GO" id="GO:0051607">
    <property type="term" value="P:defense response to virus"/>
    <property type="evidence" value="ECO:0007669"/>
    <property type="project" value="UniProtKB-KW"/>
</dbReference>
<dbReference type="GO" id="GO:0046872">
    <property type="term" value="F:metal ion binding"/>
    <property type="evidence" value="ECO:0007669"/>
    <property type="project" value="UniProtKB-KW"/>
</dbReference>
<evidence type="ECO:0000259" key="11">
    <source>
        <dbReference type="Pfam" id="PF21654"/>
    </source>
</evidence>
<accession>A0A7W8GCR0</accession>
<evidence type="ECO:0000256" key="4">
    <source>
        <dbReference type="ARBA" id="ARBA00022741"/>
    </source>
</evidence>
<dbReference type="RefSeq" id="WP_184024650.1">
    <property type="nucleotide sequence ID" value="NZ_JACHFN010000001.1"/>
</dbReference>
<dbReference type="Pfam" id="PF21654">
    <property type="entry name" value="DncV-like_NTFase"/>
    <property type="match status" value="1"/>
</dbReference>
<keyword evidence="6" id="KW-0460">Magnesium</keyword>
<evidence type="ECO:0000313" key="12">
    <source>
        <dbReference type="EMBL" id="MBB5232973.1"/>
    </source>
</evidence>
<evidence type="ECO:0000256" key="1">
    <source>
        <dbReference type="ARBA" id="ARBA00022679"/>
    </source>
</evidence>
<evidence type="ECO:0000256" key="8">
    <source>
        <dbReference type="ARBA" id="ARBA00023118"/>
    </source>
</evidence>
<evidence type="ECO:0000256" key="5">
    <source>
        <dbReference type="ARBA" id="ARBA00022840"/>
    </source>
</evidence>
<comment type="catalytic activity">
    <reaction evidence="10">
        <text>GTP + ATP = 3',3'-cGAMP + 2 diphosphate</text>
        <dbReference type="Rhea" id="RHEA:35647"/>
        <dbReference type="ChEBI" id="CHEBI:30616"/>
        <dbReference type="ChEBI" id="CHEBI:33019"/>
        <dbReference type="ChEBI" id="CHEBI:37565"/>
        <dbReference type="ChEBI" id="CHEBI:71501"/>
    </reaction>
    <physiologicalReaction direction="left-to-right" evidence="10">
        <dbReference type="Rhea" id="RHEA:35648"/>
    </physiologicalReaction>
</comment>
<name>A0A7W8GCR0_9DEIO</name>
<evidence type="ECO:0000256" key="6">
    <source>
        <dbReference type="ARBA" id="ARBA00022842"/>
    </source>
</evidence>
<dbReference type="InterPro" id="IPR006116">
    <property type="entry name" value="NT_2-5OAS_ClassI-CCAase"/>
</dbReference>
<dbReference type="CDD" id="cd05400">
    <property type="entry name" value="NT_2-5OAS_ClassI-CCAase"/>
    <property type="match status" value="1"/>
</dbReference>
<dbReference type="EMBL" id="JACHFN010000001">
    <property type="protein sequence ID" value="MBB5232973.1"/>
    <property type="molecule type" value="Genomic_DNA"/>
</dbReference>
<evidence type="ECO:0000256" key="10">
    <source>
        <dbReference type="ARBA" id="ARBA00048304"/>
    </source>
</evidence>
<keyword evidence="7" id="KW-0546">Nucleotide metabolism</keyword>
<evidence type="ECO:0000313" key="13">
    <source>
        <dbReference type="Proteomes" id="UP000525389"/>
    </source>
</evidence>
<evidence type="ECO:0000256" key="3">
    <source>
        <dbReference type="ARBA" id="ARBA00022723"/>
    </source>
</evidence>
<feature type="domain" description="Cyclic GMP-AMP synthase DncV-like nucleotidyltransferase" evidence="11">
    <location>
        <begin position="58"/>
        <end position="136"/>
    </location>
</feature>
<keyword evidence="1" id="KW-0808">Transferase</keyword>
<keyword evidence="2" id="KW-0548">Nucleotidyltransferase</keyword>
<dbReference type="GO" id="GO:0016779">
    <property type="term" value="F:nucleotidyltransferase activity"/>
    <property type="evidence" value="ECO:0007669"/>
    <property type="project" value="UniProtKB-KW"/>
</dbReference>
<evidence type="ECO:0000256" key="9">
    <source>
        <dbReference type="ARBA" id="ARBA00044145"/>
    </source>
</evidence>
<dbReference type="GO" id="GO:0005524">
    <property type="term" value="F:ATP binding"/>
    <property type="evidence" value="ECO:0007669"/>
    <property type="project" value="UniProtKB-KW"/>
</dbReference>
<dbReference type="Proteomes" id="UP000525389">
    <property type="component" value="Unassembled WGS sequence"/>
</dbReference>
<organism evidence="12 13">
    <name type="scientific">Deinococcus budaensis</name>
    <dbReference type="NCBI Taxonomy" id="1665626"/>
    <lineage>
        <taxon>Bacteria</taxon>
        <taxon>Thermotogati</taxon>
        <taxon>Deinococcota</taxon>
        <taxon>Deinococci</taxon>
        <taxon>Deinococcales</taxon>
        <taxon>Deinococcaceae</taxon>
        <taxon>Deinococcus</taxon>
    </lineage>
</organism>